<evidence type="ECO:0000313" key="1">
    <source>
        <dbReference type="EMBL" id="KGB31938.1"/>
    </source>
</evidence>
<gene>
    <name evidence="1" type="ORF">MS3_00045</name>
</gene>
<dbReference type="AlphaFoldDB" id="A0A095BT06"/>
<reference evidence="1" key="1">
    <citation type="journal article" date="2012" name="Nat. Genet.">
        <title>Whole-genome sequence of Schistosoma haematobium.</title>
        <authorList>
            <person name="Young N.D."/>
            <person name="Jex A.R."/>
            <person name="Li B."/>
            <person name="Liu S."/>
            <person name="Yang L."/>
            <person name="Xiong Z."/>
            <person name="Li Y."/>
            <person name="Cantacessi C."/>
            <person name="Hall R.S."/>
            <person name="Xu X."/>
            <person name="Chen F."/>
            <person name="Wu X."/>
            <person name="Zerlotini A."/>
            <person name="Oliveira G."/>
            <person name="Hofmann A."/>
            <person name="Zhang G."/>
            <person name="Fang X."/>
            <person name="Kang Y."/>
            <person name="Campbell B.E."/>
            <person name="Loukas A."/>
            <person name="Ranganathan S."/>
            <person name="Rollinson D."/>
            <person name="Rinaldi G."/>
            <person name="Brindley P.J."/>
            <person name="Yang H."/>
            <person name="Wang J."/>
            <person name="Wang J."/>
            <person name="Gasser R.B."/>
        </authorList>
    </citation>
    <scope>NUCLEOTIDE SEQUENCE [LARGE SCALE GENOMIC DNA]</scope>
</reference>
<protein>
    <submittedName>
        <fullName evidence="1">Uncharacterized protein</fullName>
    </submittedName>
</protein>
<proteinExistence type="predicted"/>
<organism evidence="1">
    <name type="scientific">Schistosoma haematobium</name>
    <name type="common">Blood fluke</name>
    <dbReference type="NCBI Taxonomy" id="6185"/>
    <lineage>
        <taxon>Eukaryota</taxon>
        <taxon>Metazoa</taxon>
        <taxon>Spiralia</taxon>
        <taxon>Lophotrochozoa</taxon>
        <taxon>Platyhelminthes</taxon>
        <taxon>Trematoda</taxon>
        <taxon>Digenea</taxon>
        <taxon>Strigeidida</taxon>
        <taxon>Schistosomatoidea</taxon>
        <taxon>Schistosomatidae</taxon>
        <taxon>Schistosoma</taxon>
    </lineage>
</organism>
<name>A0A095BT06_SCHHA</name>
<dbReference type="EMBL" id="KL250487">
    <property type="protein sequence ID" value="KGB31938.1"/>
    <property type="molecule type" value="Genomic_DNA"/>
</dbReference>
<sequence>MISTNTIMPHQIHKNALKVGKCTVSKTTEDIKSYLDVKIPVHRRKLAYANSSERY</sequence>
<accession>A0A095BT06</accession>